<dbReference type="AlphaFoldDB" id="A0AAE3HK45"/>
<feature type="transmembrane region" description="Helical" evidence="1">
    <location>
        <begin position="32"/>
        <end position="50"/>
    </location>
</feature>
<sequence length="182" mass="21760">MNIVILQNTTPVEGNWYDTFLNFIHKIPFTELLVGVVVPIVAAWISYALAERATRRKEYNRLFIQIELVKRELLRNNDSLMNFTSKYEEKIKLQKGLGFPLAFCKGLLIDVLNKLGKIKTEYFYFDKEMLYEKVKKLENNFEEEKHNDIQNFYNYNQIITQDILEVITRLEKHQSKIKKWCK</sequence>
<dbReference type="RefSeq" id="WP_257533418.1">
    <property type="nucleotide sequence ID" value="NZ_JANKAS010000024.1"/>
</dbReference>
<evidence type="ECO:0000313" key="2">
    <source>
        <dbReference type="EMBL" id="MCR1900244.1"/>
    </source>
</evidence>
<protein>
    <submittedName>
        <fullName evidence="2">Uncharacterized protein</fullName>
    </submittedName>
</protein>
<proteinExistence type="predicted"/>
<keyword evidence="1" id="KW-0812">Transmembrane</keyword>
<comment type="caution">
    <text evidence="2">The sequence shown here is derived from an EMBL/GenBank/DDBJ whole genome shotgun (WGS) entry which is preliminary data.</text>
</comment>
<name>A0AAE3HK45_9FIRM</name>
<gene>
    <name evidence="2" type="ORF">NSA47_14855</name>
</gene>
<accession>A0AAE3HK45</accession>
<reference evidence="2" key="1">
    <citation type="submission" date="2022-07" db="EMBL/GenBank/DDBJ databases">
        <title>Enhanced cultured diversity of the mouse gut microbiota enables custom-made synthetic communities.</title>
        <authorList>
            <person name="Afrizal A."/>
        </authorList>
    </citation>
    <scope>NUCLEOTIDE SEQUENCE</scope>
    <source>
        <strain evidence="2">DSM 28593</strain>
    </source>
</reference>
<keyword evidence="1" id="KW-0472">Membrane</keyword>
<dbReference type="Proteomes" id="UP001205748">
    <property type="component" value="Unassembled WGS sequence"/>
</dbReference>
<keyword evidence="3" id="KW-1185">Reference proteome</keyword>
<evidence type="ECO:0000313" key="3">
    <source>
        <dbReference type="Proteomes" id="UP001205748"/>
    </source>
</evidence>
<organism evidence="2 3">
    <name type="scientific">Irregularibacter muris</name>
    <dbReference type="NCBI Taxonomy" id="1796619"/>
    <lineage>
        <taxon>Bacteria</taxon>
        <taxon>Bacillati</taxon>
        <taxon>Bacillota</taxon>
        <taxon>Clostridia</taxon>
        <taxon>Eubacteriales</taxon>
        <taxon>Eubacteriaceae</taxon>
        <taxon>Irregularibacter</taxon>
    </lineage>
</organism>
<dbReference type="EMBL" id="JANKAS010000024">
    <property type="protein sequence ID" value="MCR1900244.1"/>
    <property type="molecule type" value="Genomic_DNA"/>
</dbReference>
<keyword evidence="1" id="KW-1133">Transmembrane helix</keyword>
<evidence type="ECO:0000256" key="1">
    <source>
        <dbReference type="SAM" id="Phobius"/>
    </source>
</evidence>